<keyword evidence="2 5" id="KW-0808">Transferase</keyword>
<keyword evidence="3 5" id="KW-0949">S-adenosyl-L-methionine</keyword>
<dbReference type="EC" id="2.1.1.297" evidence="5"/>
<feature type="binding site" evidence="5">
    <location>
        <position position="151"/>
    </location>
    <ligand>
        <name>S-adenosyl-L-methionine</name>
        <dbReference type="ChEBI" id="CHEBI:59789"/>
    </ligand>
</feature>
<evidence type="ECO:0000256" key="4">
    <source>
        <dbReference type="ARBA" id="ARBA00048391"/>
    </source>
</evidence>
<evidence type="ECO:0000256" key="5">
    <source>
        <dbReference type="HAMAP-Rule" id="MF_02126"/>
    </source>
</evidence>
<dbReference type="InterPro" id="IPR040758">
    <property type="entry name" value="PrmC_N"/>
</dbReference>
<evidence type="ECO:0000256" key="1">
    <source>
        <dbReference type="ARBA" id="ARBA00022603"/>
    </source>
</evidence>
<evidence type="ECO:0000259" key="6">
    <source>
        <dbReference type="Pfam" id="PF05175"/>
    </source>
</evidence>
<dbReference type="GO" id="GO:0003676">
    <property type="term" value="F:nucleic acid binding"/>
    <property type="evidence" value="ECO:0007669"/>
    <property type="project" value="InterPro"/>
</dbReference>
<dbReference type="NCBIfam" id="TIGR00536">
    <property type="entry name" value="hemK_fam"/>
    <property type="match status" value="1"/>
</dbReference>
<feature type="domain" description="Methyltransferase small" evidence="6">
    <location>
        <begin position="120"/>
        <end position="202"/>
    </location>
</feature>
<dbReference type="InterPro" id="IPR029063">
    <property type="entry name" value="SAM-dependent_MTases_sf"/>
</dbReference>
<evidence type="ECO:0000256" key="2">
    <source>
        <dbReference type="ARBA" id="ARBA00022679"/>
    </source>
</evidence>
<dbReference type="RefSeq" id="WP_138852624.1">
    <property type="nucleotide sequence ID" value="NZ_CP040710.1"/>
</dbReference>
<feature type="binding site" evidence="5">
    <location>
        <begin position="128"/>
        <end position="132"/>
    </location>
    <ligand>
        <name>S-adenosyl-L-methionine</name>
        <dbReference type="ChEBI" id="CHEBI:59789"/>
    </ligand>
</feature>
<name>A0A5B7STG5_9FLAO</name>
<dbReference type="InterPro" id="IPR004556">
    <property type="entry name" value="HemK-like"/>
</dbReference>
<dbReference type="KEGG" id="asag:FGM00_09200"/>
<dbReference type="InterPro" id="IPR019874">
    <property type="entry name" value="RF_methyltr_PrmC"/>
</dbReference>
<dbReference type="Gene3D" id="1.10.8.10">
    <property type="entry name" value="DNA helicase RuvA subunit, C-terminal domain"/>
    <property type="match status" value="1"/>
</dbReference>
<dbReference type="InterPro" id="IPR002052">
    <property type="entry name" value="DNA_methylase_N6_adenine_CS"/>
</dbReference>
<proteinExistence type="inferred from homology"/>
<dbReference type="CDD" id="cd02440">
    <property type="entry name" value="AdoMet_MTases"/>
    <property type="match status" value="1"/>
</dbReference>
<dbReference type="OrthoDB" id="9800643at2"/>
<evidence type="ECO:0000313" key="9">
    <source>
        <dbReference type="Proteomes" id="UP000310017"/>
    </source>
</evidence>
<gene>
    <name evidence="5 8" type="primary">prmC</name>
    <name evidence="8" type="ORF">FGM00_09200</name>
</gene>
<evidence type="ECO:0000259" key="7">
    <source>
        <dbReference type="Pfam" id="PF17827"/>
    </source>
</evidence>
<keyword evidence="9" id="KW-1185">Reference proteome</keyword>
<feature type="binding site" evidence="5">
    <location>
        <position position="194"/>
    </location>
    <ligand>
        <name>S-adenosyl-L-methionine</name>
        <dbReference type="ChEBI" id="CHEBI:59789"/>
    </ligand>
</feature>
<comment type="similarity">
    <text evidence="5">Belongs to the protein N5-glutamine methyltransferase family. PrmC subfamily.</text>
</comment>
<dbReference type="PANTHER" id="PTHR18895">
    <property type="entry name" value="HEMK METHYLTRANSFERASE"/>
    <property type="match status" value="1"/>
</dbReference>
<dbReference type="Pfam" id="PF17827">
    <property type="entry name" value="PrmC_N"/>
    <property type="match status" value="1"/>
</dbReference>
<comment type="catalytic activity">
    <reaction evidence="4 5">
        <text>L-glutaminyl-[peptide chain release factor] + S-adenosyl-L-methionine = N(5)-methyl-L-glutaminyl-[peptide chain release factor] + S-adenosyl-L-homocysteine + H(+)</text>
        <dbReference type="Rhea" id="RHEA:42896"/>
        <dbReference type="Rhea" id="RHEA-COMP:10271"/>
        <dbReference type="Rhea" id="RHEA-COMP:10272"/>
        <dbReference type="ChEBI" id="CHEBI:15378"/>
        <dbReference type="ChEBI" id="CHEBI:30011"/>
        <dbReference type="ChEBI" id="CHEBI:57856"/>
        <dbReference type="ChEBI" id="CHEBI:59789"/>
        <dbReference type="ChEBI" id="CHEBI:61891"/>
        <dbReference type="EC" id="2.1.1.297"/>
    </reaction>
</comment>
<reference evidence="8 9" key="1">
    <citation type="submission" date="2019-05" db="EMBL/GenBank/DDBJ databases">
        <title>Genome sequencing of F202Z8.</title>
        <authorList>
            <person name="Kwon Y.M."/>
        </authorList>
    </citation>
    <scope>NUCLEOTIDE SEQUENCE [LARGE SCALE GENOMIC DNA]</scope>
    <source>
        <strain evidence="8 9">F202Z8</strain>
    </source>
</reference>
<dbReference type="InterPro" id="IPR050320">
    <property type="entry name" value="N5-glutamine_MTase"/>
</dbReference>
<dbReference type="GO" id="GO:0032259">
    <property type="term" value="P:methylation"/>
    <property type="evidence" value="ECO:0007669"/>
    <property type="project" value="UniProtKB-KW"/>
</dbReference>
<sequence length="290" mass="33098">MLLNEIKTIFHKELDALYPSEEVNSFFYLLLEELLGLERFILALRPDYVVSKEEEQPLFEALSQLRLHRPIQYIVGQTNFMGLDFMVKEGVLIPRPETEELVQWVLDVTAEDPVFKNQNSAFNVLDIGTGSGCIAILLAKKWTDAKVYGLDVSESALAVARKNAQENEATVQFIHSNILSLDSLDTKFDVIVSNPPYVRKSEKVDMQPNVLQYEPENALFVPDNDALKFYKAIVDFAATNLENNGMLFLEINQYLGKEAIQLLQGHNFSEIELRKDMYGNDRMLKGKITR</sequence>
<dbReference type="PROSITE" id="PS00092">
    <property type="entry name" value="N6_MTASE"/>
    <property type="match status" value="1"/>
</dbReference>
<feature type="domain" description="Release factor glutamine methyltransferase N-terminal" evidence="7">
    <location>
        <begin position="28"/>
        <end position="76"/>
    </location>
</feature>
<dbReference type="Proteomes" id="UP000310017">
    <property type="component" value="Chromosome"/>
</dbReference>
<dbReference type="Pfam" id="PF05175">
    <property type="entry name" value="MTS"/>
    <property type="match status" value="1"/>
</dbReference>
<dbReference type="Gene3D" id="3.40.50.150">
    <property type="entry name" value="Vaccinia Virus protein VP39"/>
    <property type="match status" value="1"/>
</dbReference>
<dbReference type="GO" id="GO:0102559">
    <property type="term" value="F:peptide chain release factor N(5)-glutamine methyltransferase activity"/>
    <property type="evidence" value="ECO:0007669"/>
    <property type="project" value="UniProtKB-EC"/>
</dbReference>
<dbReference type="AlphaFoldDB" id="A0A5B7STG5"/>
<evidence type="ECO:0000256" key="3">
    <source>
        <dbReference type="ARBA" id="ARBA00022691"/>
    </source>
</evidence>
<accession>A0A5B7STG5</accession>
<dbReference type="EMBL" id="CP040710">
    <property type="protein sequence ID" value="QCX00278.1"/>
    <property type="molecule type" value="Genomic_DNA"/>
</dbReference>
<evidence type="ECO:0000313" key="8">
    <source>
        <dbReference type="EMBL" id="QCX00278.1"/>
    </source>
</evidence>
<keyword evidence="1 5" id="KW-0489">Methyltransferase</keyword>
<dbReference type="NCBIfam" id="TIGR03534">
    <property type="entry name" value="RF_mod_PrmC"/>
    <property type="match status" value="1"/>
</dbReference>
<protein>
    <recommendedName>
        <fullName evidence="5">Release factor glutamine methyltransferase</fullName>
        <shortName evidence="5">RF MTase</shortName>
        <ecNumber evidence="5">2.1.1.297</ecNumber>
    </recommendedName>
    <alternativeName>
        <fullName evidence="5">N5-glutamine methyltransferase PrmC</fullName>
    </alternativeName>
    <alternativeName>
        <fullName evidence="5">Protein-(glutamine-N5) MTase PrmC</fullName>
    </alternativeName>
    <alternativeName>
        <fullName evidence="5">Protein-glutamine N-methyltransferase PrmC</fullName>
    </alternativeName>
</protein>
<comment type="caution">
    <text evidence="5">Lacks conserved residue(s) required for the propagation of feature annotation.</text>
</comment>
<dbReference type="InterPro" id="IPR007848">
    <property type="entry name" value="Small_mtfrase_dom"/>
</dbReference>
<comment type="function">
    <text evidence="5">Methylates the class 1 translation termination release factors RF1/PrfA and RF2/PrfB on the glutamine residue of the universally conserved GGQ motif.</text>
</comment>
<dbReference type="HAMAP" id="MF_02126">
    <property type="entry name" value="RF_methyltr_PrmC"/>
    <property type="match status" value="1"/>
</dbReference>
<organism evidence="8 9">
    <name type="scientific">Aggregatimonas sangjinii</name>
    <dbReference type="NCBI Taxonomy" id="2583587"/>
    <lineage>
        <taxon>Bacteria</taxon>
        <taxon>Pseudomonadati</taxon>
        <taxon>Bacteroidota</taxon>
        <taxon>Flavobacteriia</taxon>
        <taxon>Flavobacteriales</taxon>
        <taxon>Flavobacteriaceae</taxon>
        <taxon>Aggregatimonas</taxon>
    </lineage>
</organism>
<dbReference type="SUPFAM" id="SSF53335">
    <property type="entry name" value="S-adenosyl-L-methionine-dependent methyltransferases"/>
    <property type="match status" value="1"/>
</dbReference>
<dbReference type="PANTHER" id="PTHR18895:SF74">
    <property type="entry name" value="MTRF1L RELEASE FACTOR GLUTAMINE METHYLTRANSFERASE"/>
    <property type="match status" value="1"/>
</dbReference>
<feature type="binding site" evidence="5">
    <location>
        <begin position="194"/>
        <end position="197"/>
    </location>
    <ligand>
        <name>substrate</name>
    </ligand>
</feature>